<organism evidence="2 3">
    <name type="scientific">Pseudomonas antarctica</name>
    <dbReference type="NCBI Taxonomy" id="219572"/>
    <lineage>
        <taxon>Bacteria</taxon>
        <taxon>Pseudomonadati</taxon>
        <taxon>Pseudomonadota</taxon>
        <taxon>Gammaproteobacteria</taxon>
        <taxon>Pseudomonadales</taxon>
        <taxon>Pseudomonadaceae</taxon>
        <taxon>Pseudomonas</taxon>
    </lineage>
</organism>
<evidence type="ECO:0000313" key="4">
    <source>
        <dbReference type="Proteomes" id="UP000748067"/>
    </source>
</evidence>
<evidence type="ECO:0000313" key="1">
    <source>
        <dbReference type="EMBL" id="KAF2406438.1"/>
    </source>
</evidence>
<dbReference type="Proteomes" id="UP000748067">
    <property type="component" value="Unassembled WGS sequence"/>
</dbReference>
<dbReference type="AlphaFoldDB" id="A0A1H0BFW6"/>
<gene>
    <name evidence="1" type="ORF">PSAN_46130</name>
    <name evidence="2" type="ORF">SAMN04490179_4270</name>
</gene>
<reference evidence="1 4" key="1">
    <citation type="submission" date="2015-01" db="EMBL/GenBank/DDBJ databases">
        <title>Genome Sequence of Pseudomonas antarctica CMS 35.</title>
        <authorList>
            <person name="Voget S."/>
            <person name="Chow J."/>
            <person name="Daniel R."/>
            <person name="Streit W."/>
        </authorList>
    </citation>
    <scope>NUCLEOTIDE SEQUENCE [LARGE SCALE GENOMIC DNA]</scope>
    <source>
        <strain evidence="1 4">CMS 35</strain>
    </source>
</reference>
<evidence type="ECO:0000313" key="3">
    <source>
        <dbReference type="Proteomes" id="UP000182470"/>
    </source>
</evidence>
<name>A0A1H0BFW6_9PSED</name>
<proteinExistence type="predicted"/>
<accession>A0A1H0BFW6</accession>
<reference evidence="2 3" key="2">
    <citation type="submission" date="2016-10" db="EMBL/GenBank/DDBJ databases">
        <authorList>
            <person name="de Groot N.N."/>
        </authorList>
    </citation>
    <scope>NUCLEOTIDE SEQUENCE [LARGE SCALE GENOMIC DNA]</scope>
    <source>
        <strain evidence="2 3">BS2772</strain>
    </source>
</reference>
<dbReference type="EMBL" id="JXDI01000003">
    <property type="protein sequence ID" value="KAF2406438.1"/>
    <property type="molecule type" value="Genomic_DNA"/>
</dbReference>
<dbReference type="EMBL" id="LT629704">
    <property type="protein sequence ID" value="SDN44293.1"/>
    <property type="molecule type" value="Genomic_DNA"/>
</dbReference>
<dbReference type="RefSeq" id="WP_083358864.1">
    <property type="nucleotide sequence ID" value="NZ_JXDI01000003.1"/>
</dbReference>
<protein>
    <submittedName>
        <fullName evidence="2">Uncharacterized protein</fullName>
    </submittedName>
</protein>
<evidence type="ECO:0000313" key="2">
    <source>
        <dbReference type="EMBL" id="SDN44293.1"/>
    </source>
</evidence>
<dbReference type="Proteomes" id="UP000182470">
    <property type="component" value="Chromosome I"/>
</dbReference>
<sequence>MHASVQQRVEVAAALRVRTQIATAEFYALIGREQPVQKIRYQVVTRGKAYHIVEWATGKVRGFRWTHKDAVSFAELLELDRLGMAEEHQIKQAR</sequence>
<dbReference type="OrthoDB" id="6902794at2"/>
<keyword evidence="4" id="KW-1185">Reference proteome</keyword>